<evidence type="ECO:0008006" key="3">
    <source>
        <dbReference type="Google" id="ProtNLM"/>
    </source>
</evidence>
<evidence type="ECO:0000313" key="1">
    <source>
        <dbReference type="EMBL" id="MCX7571631.1"/>
    </source>
</evidence>
<accession>A0ABT3X5D2</accession>
<protein>
    <recommendedName>
        <fullName evidence="3">HTH cro/C1-type domain-containing protein</fullName>
    </recommendedName>
</protein>
<keyword evidence="2" id="KW-1185">Reference proteome</keyword>
<dbReference type="SUPFAM" id="SSF48452">
    <property type="entry name" value="TPR-like"/>
    <property type="match status" value="1"/>
</dbReference>
<comment type="caution">
    <text evidence="1">The sequence shown here is derived from an EMBL/GenBank/DDBJ whole genome shotgun (WGS) entry which is preliminary data.</text>
</comment>
<reference evidence="1 2" key="1">
    <citation type="submission" date="2022-11" db="EMBL/GenBank/DDBJ databases">
        <title>Study of microbial diversity in lake waters.</title>
        <authorList>
            <person name="Zhang J."/>
        </authorList>
    </citation>
    <scope>NUCLEOTIDE SEQUENCE [LARGE SCALE GENOMIC DNA]</scope>
    <source>
        <strain evidence="1 2">DT12</strain>
    </source>
</reference>
<sequence>MSEDSLDIPLGRRIAEIMKEKGSAYSHQAMGKRIGVSRETLRLMLHGGREIYDFEVKKICVDLKLSVERIKQQDTWLMLSELQQLLKHEGRDPKRALEIANHLQSVAIGMTERCKTLFYLGQAHKNLHQYEPAHQAWLEAYDLAKAIYDKYGETDLLYSIISNLVTTYTIRKDFTRAAELLAMVEDYFLTTPIKSASLTYSRSKLLESLGEVQTAREVSYDSLKYARSSNNSNVIGRALINAAHFEFKLREYKEARHLLVLALEELQQDPISSFIAKKELAKCLIKLGEKAEAEDIILSALSDLEGYELPKLKAKNMLLLSILRNSPENARAVADDNKCEKDIRYLSYKFLIGYYKSSGDSELFMEYLLLPPYIVRKLTASNVQRLTDNMAERS</sequence>
<proteinExistence type="predicted"/>
<evidence type="ECO:0000313" key="2">
    <source>
        <dbReference type="Proteomes" id="UP001208017"/>
    </source>
</evidence>
<dbReference type="EMBL" id="JAPMLT010000012">
    <property type="protein sequence ID" value="MCX7571631.1"/>
    <property type="molecule type" value="Genomic_DNA"/>
</dbReference>
<gene>
    <name evidence="1" type="ORF">OS242_16945</name>
</gene>
<organism evidence="1 2">
    <name type="scientific">Tumebacillus lacus</name>
    <dbReference type="NCBI Taxonomy" id="2995335"/>
    <lineage>
        <taxon>Bacteria</taxon>
        <taxon>Bacillati</taxon>
        <taxon>Bacillota</taxon>
        <taxon>Bacilli</taxon>
        <taxon>Bacillales</taxon>
        <taxon>Alicyclobacillaceae</taxon>
        <taxon>Tumebacillus</taxon>
    </lineage>
</organism>
<dbReference type="InterPro" id="IPR011990">
    <property type="entry name" value="TPR-like_helical_dom_sf"/>
</dbReference>
<name>A0ABT3X5D2_9BACL</name>
<dbReference type="Proteomes" id="UP001208017">
    <property type="component" value="Unassembled WGS sequence"/>
</dbReference>
<dbReference type="Gene3D" id="1.25.40.10">
    <property type="entry name" value="Tetratricopeptide repeat domain"/>
    <property type="match status" value="2"/>
</dbReference>
<dbReference type="RefSeq" id="WP_267152882.1">
    <property type="nucleotide sequence ID" value="NZ_JAPMLT010000012.1"/>
</dbReference>